<reference evidence="1" key="1">
    <citation type="submission" date="2020-04" db="EMBL/GenBank/DDBJ databases">
        <authorList>
            <person name="Chiriac C."/>
            <person name="Salcher M."/>
            <person name="Ghai R."/>
            <person name="Kavagutti S V."/>
        </authorList>
    </citation>
    <scope>NUCLEOTIDE SEQUENCE</scope>
</reference>
<protein>
    <submittedName>
        <fullName evidence="1">Uncharacterized protein</fullName>
    </submittedName>
</protein>
<accession>A0A6J5M7W9</accession>
<dbReference type="EMBL" id="LR796416">
    <property type="protein sequence ID" value="CAB4143115.1"/>
    <property type="molecule type" value="Genomic_DNA"/>
</dbReference>
<evidence type="ECO:0000313" key="1">
    <source>
        <dbReference type="EMBL" id="CAB4143115.1"/>
    </source>
</evidence>
<gene>
    <name evidence="1" type="ORF">UFOVP435_63</name>
</gene>
<name>A0A6J5M7W9_9CAUD</name>
<proteinExistence type="predicted"/>
<organism evidence="1">
    <name type="scientific">uncultured Caudovirales phage</name>
    <dbReference type="NCBI Taxonomy" id="2100421"/>
    <lineage>
        <taxon>Viruses</taxon>
        <taxon>Duplodnaviria</taxon>
        <taxon>Heunggongvirae</taxon>
        <taxon>Uroviricota</taxon>
        <taxon>Caudoviricetes</taxon>
        <taxon>Peduoviridae</taxon>
        <taxon>Maltschvirus</taxon>
        <taxon>Maltschvirus maltsch</taxon>
    </lineage>
</organism>
<sequence>MCEIVVYILTTVVSAACLAVVTERKGIYRGAVWVADAIMEDRETSQ</sequence>